<dbReference type="OrthoDB" id="21214at2759"/>
<evidence type="ECO:0000256" key="1">
    <source>
        <dbReference type="SAM" id="MobiDB-lite"/>
    </source>
</evidence>
<dbReference type="PANTHER" id="PTHR39472:SF1">
    <property type="entry name" value="EXPRESSED PROTEIN"/>
    <property type="match status" value="1"/>
</dbReference>
<protein>
    <submittedName>
        <fullName evidence="2">Uncharacterized protein</fullName>
    </submittedName>
</protein>
<feature type="compositionally biased region" description="Basic and acidic residues" evidence="1">
    <location>
        <begin position="64"/>
        <end position="73"/>
    </location>
</feature>
<proteinExistence type="predicted"/>
<feature type="region of interest" description="Disordered" evidence="1">
    <location>
        <begin position="212"/>
        <end position="239"/>
    </location>
</feature>
<dbReference type="PANTHER" id="PTHR39472">
    <property type="entry name" value="EXPRESSED PROTEIN"/>
    <property type="match status" value="1"/>
</dbReference>
<dbReference type="AlphaFoldDB" id="A0A6A6G5T7"/>
<dbReference type="EMBL" id="ML992511">
    <property type="protein sequence ID" value="KAF2220923.1"/>
    <property type="molecule type" value="Genomic_DNA"/>
</dbReference>
<organism evidence="2 3">
    <name type="scientific">Elsinoe ampelina</name>
    <dbReference type="NCBI Taxonomy" id="302913"/>
    <lineage>
        <taxon>Eukaryota</taxon>
        <taxon>Fungi</taxon>
        <taxon>Dikarya</taxon>
        <taxon>Ascomycota</taxon>
        <taxon>Pezizomycotina</taxon>
        <taxon>Dothideomycetes</taxon>
        <taxon>Dothideomycetidae</taxon>
        <taxon>Myriangiales</taxon>
        <taxon>Elsinoaceae</taxon>
        <taxon>Elsinoe</taxon>
    </lineage>
</organism>
<keyword evidence="3" id="KW-1185">Reference proteome</keyword>
<evidence type="ECO:0000313" key="2">
    <source>
        <dbReference type="EMBL" id="KAF2220923.1"/>
    </source>
</evidence>
<dbReference type="Proteomes" id="UP000799538">
    <property type="component" value="Unassembled WGS sequence"/>
</dbReference>
<reference evidence="3" key="1">
    <citation type="journal article" date="2020" name="Stud. Mycol.">
        <title>101 Dothideomycetes genomes: A test case for predicting lifestyles and emergence of pathogens.</title>
        <authorList>
            <person name="Haridas S."/>
            <person name="Albert R."/>
            <person name="Binder M."/>
            <person name="Bloem J."/>
            <person name="LaButti K."/>
            <person name="Salamov A."/>
            <person name="Andreopoulos B."/>
            <person name="Baker S."/>
            <person name="Barry K."/>
            <person name="Bills G."/>
            <person name="Bluhm B."/>
            <person name="Cannon C."/>
            <person name="Castanera R."/>
            <person name="Culley D."/>
            <person name="Daum C."/>
            <person name="Ezra D."/>
            <person name="Gonzalez J."/>
            <person name="Henrissat B."/>
            <person name="Kuo A."/>
            <person name="Liang C."/>
            <person name="Lipzen A."/>
            <person name="Lutzoni F."/>
            <person name="Magnuson J."/>
            <person name="Mondo S."/>
            <person name="Nolan M."/>
            <person name="Ohm R."/>
            <person name="Pangilinan J."/>
            <person name="Park H.-J."/>
            <person name="Ramirez L."/>
            <person name="Alfaro M."/>
            <person name="Sun H."/>
            <person name="Tritt A."/>
            <person name="Yoshinaga Y."/>
            <person name="Zwiers L.-H."/>
            <person name="Turgeon B."/>
            <person name="Goodwin S."/>
            <person name="Spatafora J."/>
            <person name="Crous P."/>
            <person name="Grigoriev I."/>
        </authorList>
    </citation>
    <scope>NUCLEOTIDE SEQUENCE [LARGE SCALE GENOMIC DNA]</scope>
    <source>
        <strain evidence="3">CECT 20119</strain>
    </source>
</reference>
<gene>
    <name evidence="2" type="ORF">BDZ85DRAFT_265999</name>
</gene>
<name>A0A6A6G5T7_9PEZI</name>
<evidence type="ECO:0000313" key="3">
    <source>
        <dbReference type="Proteomes" id="UP000799538"/>
    </source>
</evidence>
<feature type="region of interest" description="Disordered" evidence="1">
    <location>
        <begin position="63"/>
        <end position="91"/>
    </location>
</feature>
<sequence>MMAAPNGMQPGGGAPYPLGSAIMPSAGHHHDMAHVWQLVEQLSGLLHENREKWEELQSGIAKVKVKERSKREGEDEGQGGGGDDGQSAEETVAELQTRLVEKDREIEALKAAYLDQGQLVTEYENGMQAMVKLLHARCNEREAETNAIHAHYLNLLSASHNETVQAQLTHQAWQASLQRVSENVRFAYRDKTEQALPYMKKIAGLKEENRLLRQKAGWDPPSDSEGEEEEMQEEQRRGR</sequence>
<feature type="compositionally biased region" description="Acidic residues" evidence="1">
    <location>
        <begin position="222"/>
        <end position="232"/>
    </location>
</feature>
<accession>A0A6A6G5T7</accession>